<dbReference type="Proteomes" id="UP000230066">
    <property type="component" value="Unassembled WGS sequence"/>
</dbReference>
<evidence type="ECO:0000313" key="3">
    <source>
        <dbReference type="Proteomes" id="UP000230066"/>
    </source>
</evidence>
<proteinExistence type="predicted"/>
<reference evidence="2" key="1">
    <citation type="submission" date="2019-03" db="EMBL/GenBank/DDBJ databases">
        <title>Improved annotation for the trematode Fasciola hepatica.</title>
        <authorList>
            <person name="Choi Y.-J."/>
            <person name="Martin J."/>
            <person name="Mitreva M."/>
        </authorList>
    </citation>
    <scope>NUCLEOTIDE SEQUENCE [LARGE SCALE GENOMIC DNA]</scope>
</reference>
<evidence type="ECO:0000313" key="2">
    <source>
        <dbReference type="EMBL" id="THD21733.1"/>
    </source>
</evidence>
<accession>A0A4E0R2N2</accession>
<organism evidence="2 3">
    <name type="scientific">Fasciola hepatica</name>
    <name type="common">Liver fluke</name>
    <dbReference type="NCBI Taxonomy" id="6192"/>
    <lineage>
        <taxon>Eukaryota</taxon>
        <taxon>Metazoa</taxon>
        <taxon>Spiralia</taxon>
        <taxon>Lophotrochozoa</taxon>
        <taxon>Platyhelminthes</taxon>
        <taxon>Trematoda</taxon>
        <taxon>Digenea</taxon>
        <taxon>Plagiorchiida</taxon>
        <taxon>Echinostomata</taxon>
        <taxon>Echinostomatoidea</taxon>
        <taxon>Fasciolidae</taxon>
        <taxon>Fasciola</taxon>
    </lineage>
</organism>
<evidence type="ECO:0000256" key="1">
    <source>
        <dbReference type="SAM" id="MobiDB-lite"/>
    </source>
</evidence>
<gene>
    <name evidence="2" type="ORF">D915_007536</name>
</gene>
<keyword evidence="3" id="KW-1185">Reference proteome</keyword>
<name>A0A4E0R2N2_FASHE</name>
<dbReference type="EMBL" id="JXXN02003300">
    <property type="protein sequence ID" value="THD21733.1"/>
    <property type="molecule type" value="Genomic_DNA"/>
</dbReference>
<dbReference type="AlphaFoldDB" id="A0A4E0R2N2"/>
<protein>
    <submittedName>
        <fullName evidence="2">Uncharacterized protein</fullName>
    </submittedName>
</protein>
<comment type="caution">
    <text evidence="2">The sequence shown here is derived from an EMBL/GenBank/DDBJ whole genome shotgun (WGS) entry which is preliminary data.</text>
</comment>
<sequence length="278" mass="31924">MQNPNLQLSWNSCSQLDKSDLTATRNRSTRTHLTTKVGSFTNRLAGTWDRVVQPFRRWKSAAASLNSEPDFNTLPDWARTPTDISSTTDQGERPHSVLNRLGVGRGLLGQELHKLSSWMDIQHELTNIILCKPNYDVNKLMHHIRLLAGTDLETLIPTYCEQRVLPNTMRVLRKPLEGLQGPELLCELGLLWHRFITFTVTTITLSFASVPTTQNTFESILLYSFYRDVVRKVDFQDAMRSTEQIDQNVEHMCNVLFTFCRGTMGDDEAYILNEFLWS</sequence>
<feature type="region of interest" description="Disordered" evidence="1">
    <location>
        <begin position="76"/>
        <end position="95"/>
    </location>
</feature>